<evidence type="ECO:0000313" key="1">
    <source>
        <dbReference type="EMBL" id="PON96454.1"/>
    </source>
</evidence>
<protein>
    <submittedName>
        <fullName evidence="1">Uncharacterized protein</fullName>
    </submittedName>
</protein>
<accession>A0A2P5FFB4</accession>
<comment type="caution">
    <text evidence="1">The sequence shown here is derived from an EMBL/GenBank/DDBJ whole genome shotgun (WGS) entry which is preliminary data.</text>
</comment>
<name>A0A2P5FFB4_TREOI</name>
<dbReference type="AlphaFoldDB" id="A0A2P5FFB4"/>
<dbReference type="EMBL" id="JXTC01000038">
    <property type="protein sequence ID" value="PON96454.1"/>
    <property type="molecule type" value="Genomic_DNA"/>
</dbReference>
<organism evidence="1 2">
    <name type="scientific">Trema orientale</name>
    <name type="common">Charcoal tree</name>
    <name type="synonym">Celtis orientalis</name>
    <dbReference type="NCBI Taxonomy" id="63057"/>
    <lineage>
        <taxon>Eukaryota</taxon>
        <taxon>Viridiplantae</taxon>
        <taxon>Streptophyta</taxon>
        <taxon>Embryophyta</taxon>
        <taxon>Tracheophyta</taxon>
        <taxon>Spermatophyta</taxon>
        <taxon>Magnoliopsida</taxon>
        <taxon>eudicotyledons</taxon>
        <taxon>Gunneridae</taxon>
        <taxon>Pentapetalae</taxon>
        <taxon>rosids</taxon>
        <taxon>fabids</taxon>
        <taxon>Rosales</taxon>
        <taxon>Cannabaceae</taxon>
        <taxon>Trema</taxon>
    </lineage>
</organism>
<reference evidence="2" key="1">
    <citation type="submission" date="2016-06" db="EMBL/GenBank/DDBJ databases">
        <title>Parallel loss of symbiosis genes in relatives of nitrogen-fixing non-legume Parasponia.</title>
        <authorList>
            <person name="Van Velzen R."/>
            <person name="Holmer R."/>
            <person name="Bu F."/>
            <person name="Rutten L."/>
            <person name="Van Zeijl A."/>
            <person name="Liu W."/>
            <person name="Santuari L."/>
            <person name="Cao Q."/>
            <person name="Sharma T."/>
            <person name="Shen D."/>
            <person name="Roswanjaya Y."/>
            <person name="Wardhani T."/>
            <person name="Kalhor M.S."/>
            <person name="Jansen J."/>
            <person name="Van den Hoogen J."/>
            <person name="Gungor B."/>
            <person name="Hartog M."/>
            <person name="Hontelez J."/>
            <person name="Verver J."/>
            <person name="Yang W.-C."/>
            <person name="Schijlen E."/>
            <person name="Repin R."/>
            <person name="Schilthuizen M."/>
            <person name="Schranz E."/>
            <person name="Heidstra R."/>
            <person name="Miyata K."/>
            <person name="Fedorova E."/>
            <person name="Kohlen W."/>
            <person name="Bisseling T."/>
            <person name="Smit S."/>
            <person name="Geurts R."/>
        </authorList>
    </citation>
    <scope>NUCLEOTIDE SEQUENCE [LARGE SCALE GENOMIC DNA]</scope>
    <source>
        <strain evidence="2">cv. RG33-2</strain>
    </source>
</reference>
<keyword evidence="2" id="KW-1185">Reference proteome</keyword>
<dbReference type="InParanoid" id="A0A2P5FFB4"/>
<proteinExistence type="predicted"/>
<sequence length="58" mass="6161">MAILKAVLKASALASEIGVYGFAMKFGLCINLFCGDKDALDAIQALEMVGILCTIFFT</sequence>
<dbReference type="Proteomes" id="UP000237000">
    <property type="component" value="Unassembled WGS sequence"/>
</dbReference>
<evidence type="ECO:0000313" key="2">
    <source>
        <dbReference type="Proteomes" id="UP000237000"/>
    </source>
</evidence>
<gene>
    <name evidence="1" type="ORF">TorRG33x02_077270</name>
</gene>